<evidence type="ECO:0000313" key="4">
    <source>
        <dbReference type="Proteomes" id="UP001172083"/>
    </source>
</evidence>
<dbReference type="InterPro" id="IPR001387">
    <property type="entry name" value="Cro/C1-type_HTH"/>
</dbReference>
<keyword evidence="1" id="KW-0238">DNA-binding</keyword>
<comment type="caution">
    <text evidence="3">The sequence shown here is derived from an EMBL/GenBank/DDBJ whole genome shotgun (WGS) entry which is preliminary data.</text>
</comment>
<organism evidence="3 4">
    <name type="scientific">Agaribacillus aureus</name>
    <dbReference type="NCBI Taxonomy" id="3051825"/>
    <lineage>
        <taxon>Bacteria</taxon>
        <taxon>Pseudomonadati</taxon>
        <taxon>Bacteroidota</taxon>
        <taxon>Cytophagia</taxon>
        <taxon>Cytophagales</taxon>
        <taxon>Splendidivirgaceae</taxon>
        <taxon>Agaribacillus</taxon>
    </lineage>
</organism>
<reference evidence="3" key="1">
    <citation type="submission" date="2023-06" db="EMBL/GenBank/DDBJ databases">
        <title>Genomic of Agaribacillus aureum.</title>
        <authorList>
            <person name="Wang G."/>
        </authorList>
    </citation>
    <scope>NUCLEOTIDE SEQUENCE</scope>
    <source>
        <strain evidence="3">BMA12</strain>
    </source>
</reference>
<dbReference type="CDD" id="cd00093">
    <property type="entry name" value="HTH_XRE"/>
    <property type="match status" value="1"/>
</dbReference>
<sequence length="77" mass="8722">MLFLQKIGQKIKKFRLEKGMTVATLAELAGISKGMLSQIENSRAVPSFQTLFDTLKALDVPPSVFFEGIEFNNRKRF</sequence>
<name>A0ABT8LHH9_9BACT</name>
<evidence type="ECO:0000256" key="1">
    <source>
        <dbReference type="ARBA" id="ARBA00023125"/>
    </source>
</evidence>
<proteinExistence type="predicted"/>
<dbReference type="InterPro" id="IPR050807">
    <property type="entry name" value="TransReg_Diox_bact_type"/>
</dbReference>
<dbReference type="InterPro" id="IPR010982">
    <property type="entry name" value="Lambda_DNA-bd_dom_sf"/>
</dbReference>
<evidence type="ECO:0000313" key="3">
    <source>
        <dbReference type="EMBL" id="MDN5217237.1"/>
    </source>
</evidence>
<keyword evidence="4" id="KW-1185">Reference proteome</keyword>
<dbReference type="PANTHER" id="PTHR46797">
    <property type="entry name" value="HTH-TYPE TRANSCRIPTIONAL REGULATOR"/>
    <property type="match status" value="1"/>
</dbReference>
<dbReference type="PROSITE" id="PS50943">
    <property type="entry name" value="HTH_CROC1"/>
    <property type="match status" value="1"/>
</dbReference>
<dbReference type="RefSeq" id="WP_346762574.1">
    <property type="nucleotide sequence ID" value="NZ_JAUJEB010000014.1"/>
</dbReference>
<evidence type="ECO:0000259" key="2">
    <source>
        <dbReference type="PROSITE" id="PS50943"/>
    </source>
</evidence>
<dbReference type="SUPFAM" id="SSF47413">
    <property type="entry name" value="lambda repressor-like DNA-binding domains"/>
    <property type="match status" value="1"/>
</dbReference>
<dbReference type="Pfam" id="PF01381">
    <property type="entry name" value="HTH_3"/>
    <property type="match status" value="1"/>
</dbReference>
<dbReference type="PANTHER" id="PTHR46797:SF19">
    <property type="entry name" value="BLL2473 PROTEIN"/>
    <property type="match status" value="1"/>
</dbReference>
<dbReference type="EMBL" id="JAUJEB010000014">
    <property type="protein sequence ID" value="MDN5217237.1"/>
    <property type="molecule type" value="Genomic_DNA"/>
</dbReference>
<dbReference type="Proteomes" id="UP001172083">
    <property type="component" value="Unassembled WGS sequence"/>
</dbReference>
<protein>
    <submittedName>
        <fullName evidence="3">Helix-turn-helix transcriptional regulator</fullName>
    </submittedName>
</protein>
<feature type="domain" description="HTH cro/C1-type" evidence="2">
    <location>
        <begin position="11"/>
        <end position="65"/>
    </location>
</feature>
<dbReference type="SMART" id="SM00530">
    <property type="entry name" value="HTH_XRE"/>
    <property type="match status" value="1"/>
</dbReference>
<accession>A0ABT8LHH9</accession>
<gene>
    <name evidence="3" type="ORF">QQ020_34510</name>
</gene>
<dbReference type="Gene3D" id="1.10.260.40">
    <property type="entry name" value="lambda repressor-like DNA-binding domains"/>
    <property type="match status" value="1"/>
</dbReference>